<protein>
    <submittedName>
        <fullName evidence="1">X-Pro dipeptidyl-peptidase</fullName>
    </submittedName>
</protein>
<dbReference type="EMBL" id="ML994627">
    <property type="protein sequence ID" value="KAF2187356.1"/>
    <property type="molecule type" value="Genomic_DNA"/>
</dbReference>
<evidence type="ECO:0000313" key="1">
    <source>
        <dbReference type="EMBL" id="KAF2187356.1"/>
    </source>
</evidence>
<reference evidence="1" key="1">
    <citation type="journal article" date="2020" name="Stud. Mycol.">
        <title>101 Dothideomycetes genomes: a test case for predicting lifestyles and emergence of pathogens.</title>
        <authorList>
            <person name="Haridas S."/>
            <person name="Albert R."/>
            <person name="Binder M."/>
            <person name="Bloem J."/>
            <person name="Labutti K."/>
            <person name="Salamov A."/>
            <person name="Andreopoulos B."/>
            <person name="Baker S."/>
            <person name="Barry K."/>
            <person name="Bills G."/>
            <person name="Bluhm B."/>
            <person name="Cannon C."/>
            <person name="Castanera R."/>
            <person name="Culley D."/>
            <person name="Daum C."/>
            <person name="Ezra D."/>
            <person name="Gonzalez J."/>
            <person name="Henrissat B."/>
            <person name="Kuo A."/>
            <person name="Liang C."/>
            <person name="Lipzen A."/>
            <person name="Lutzoni F."/>
            <person name="Magnuson J."/>
            <person name="Mondo S."/>
            <person name="Nolan M."/>
            <person name="Ohm R."/>
            <person name="Pangilinan J."/>
            <person name="Park H.-J."/>
            <person name="Ramirez L."/>
            <person name="Alfaro M."/>
            <person name="Sun H."/>
            <person name="Tritt A."/>
            <person name="Yoshinaga Y."/>
            <person name="Zwiers L.-H."/>
            <person name="Turgeon B."/>
            <person name="Goodwin S."/>
            <person name="Spatafora J."/>
            <person name="Crous P."/>
            <person name="Grigoriev I."/>
        </authorList>
    </citation>
    <scope>NUCLEOTIDE SEQUENCE</scope>
    <source>
        <strain evidence="1">CBS 207.26</strain>
    </source>
</reference>
<organism evidence="1 2">
    <name type="scientific">Zopfia rhizophila CBS 207.26</name>
    <dbReference type="NCBI Taxonomy" id="1314779"/>
    <lineage>
        <taxon>Eukaryota</taxon>
        <taxon>Fungi</taxon>
        <taxon>Dikarya</taxon>
        <taxon>Ascomycota</taxon>
        <taxon>Pezizomycotina</taxon>
        <taxon>Dothideomycetes</taxon>
        <taxon>Dothideomycetes incertae sedis</taxon>
        <taxon>Zopfiaceae</taxon>
        <taxon>Zopfia</taxon>
    </lineage>
</organism>
<dbReference type="PANTHER" id="PTHR33361">
    <property type="entry name" value="GLR0591 PROTEIN"/>
    <property type="match status" value="1"/>
</dbReference>
<accession>A0A6A6EC04</accession>
<proteinExistence type="predicted"/>
<dbReference type="Proteomes" id="UP000800200">
    <property type="component" value="Unassembled WGS sequence"/>
</dbReference>
<keyword evidence="2" id="KW-1185">Reference proteome</keyword>
<sequence length="584" mass="68266">MRDPSNLPSSSRSSSFSTLDRTAARVFEPQINTRAPPSPKEPVRDRIKSVEEDVYEIDAFYKVEISAQRHSRLKQYYENELNALEDYPFEMLPQEDKVDWLLLKNYLNLKLRELELDVKRNQNVTNLLGNFTIYIIDHIESRQSVMPIDGRQAASNLTIATQLIAGLRAQILDRRLYADPSVAVRAARTVTSLQSHLKEWYSFYKDYDPLFTWWLSDPYPKIDKALEDLASTINEVLVGIKPGDTDTIVGEPIGRDGLLHALESEMIPYTPEELIEIGNKEYAWCETEMMKATIELGYEDWHDALEHVKREYVEPGKQPELVRKLIDEATGFVKRHDLVTVPQICEEAMQMFMMSPERQKMNPFFLGGDSIIVSYPTSGMSHEDKLMSMRGNNIHFARATAFHEMIPGHRLQFHYMKRVRPYRQLFFTPFCTEGWAFYWEMLLWDNEEWKKTPENRIGMLFWRMHRCARIIFSLKFHLGEMTPQECVDFLVQKVGHERATAEGEVRRSVMGDYGPLYQAGYMLGGLQIYALRKELLGLGYMKEKQFHDAFLESNQMPVELFKALITSQYLQRDFKSQWRFYEGL</sequence>
<evidence type="ECO:0000313" key="2">
    <source>
        <dbReference type="Proteomes" id="UP000800200"/>
    </source>
</evidence>
<dbReference type="OrthoDB" id="5959877at2759"/>
<dbReference type="Pfam" id="PF05960">
    <property type="entry name" value="DUF885"/>
    <property type="match status" value="1"/>
</dbReference>
<dbReference type="AlphaFoldDB" id="A0A6A6EC04"/>
<dbReference type="InterPro" id="IPR010281">
    <property type="entry name" value="DUF885"/>
</dbReference>
<gene>
    <name evidence="1" type="ORF">K469DRAFT_705044</name>
</gene>
<dbReference type="PANTHER" id="PTHR33361:SF2">
    <property type="entry name" value="DUF885 DOMAIN-CONTAINING PROTEIN"/>
    <property type="match status" value="1"/>
</dbReference>
<name>A0A6A6EC04_9PEZI</name>
<dbReference type="SUPFAM" id="SSF55486">
    <property type="entry name" value="Metalloproteases ('zincins'), catalytic domain"/>
    <property type="match status" value="1"/>
</dbReference>